<name>A0A556MIL1_9SPHI</name>
<dbReference type="AlphaFoldDB" id="A0A556MIL1"/>
<dbReference type="Pfam" id="PF21983">
    <property type="entry name" value="NikA-like"/>
    <property type="match status" value="1"/>
</dbReference>
<proteinExistence type="predicted"/>
<comment type="caution">
    <text evidence="1">The sequence shown here is derived from an EMBL/GenBank/DDBJ whole genome shotgun (WGS) entry which is preliminary data.</text>
</comment>
<sequence length="123" mass="14098">MKNTEKRTRKIDARFTEEEYKLVLEMEKTLGIRKSDLVRNSLLKNKAVVINARELIAGLDQVGAELGRSGNNINQLAKYANILQLKEILSAEVAEQFNGLLEQYLGRQKELEVVLRKIIRTML</sequence>
<dbReference type="OrthoDB" id="681025at2"/>
<dbReference type="Proteomes" id="UP000318733">
    <property type="component" value="Unassembled WGS sequence"/>
</dbReference>
<dbReference type="InterPro" id="IPR053842">
    <property type="entry name" value="NikA-like"/>
</dbReference>
<evidence type="ECO:0000313" key="2">
    <source>
        <dbReference type="Proteomes" id="UP000318733"/>
    </source>
</evidence>
<reference evidence="1 2" key="1">
    <citation type="submission" date="2019-07" db="EMBL/GenBank/DDBJ databases">
        <authorList>
            <person name="Huq M.A."/>
        </authorList>
    </citation>
    <scope>NUCLEOTIDE SEQUENCE [LARGE SCALE GENOMIC DNA]</scope>
    <source>
        <strain evidence="1 2">MAH-19</strain>
    </source>
</reference>
<dbReference type="EMBL" id="VLPK01000003">
    <property type="protein sequence ID" value="TSJ39728.1"/>
    <property type="molecule type" value="Genomic_DNA"/>
</dbReference>
<organism evidence="1 2">
    <name type="scientific">Mucilaginibacter corticis</name>
    <dbReference type="NCBI Taxonomy" id="2597670"/>
    <lineage>
        <taxon>Bacteria</taxon>
        <taxon>Pseudomonadati</taxon>
        <taxon>Bacteroidota</taxon>
        <taxon>Sphingobacteriia</taxon>
        <taxon>Sphingobacteriales</taxon>
        <taxon>Sphingobacteriaceae</taxon>
        <taxon>Mucilaginibacter</taxon>
    </lineage>
</organism>
<accession>A0A556MIL1</accession>
<protein>
    <submittedName>
        <fullName evidence="1">MobC family plasmid mobilization relaxosome protein</fullName>
    </submittedName>
</protein>
<keyword evidence="2" id="KW-1185">Reference proteome</keyword>
<gene>
    <name evidence="1" type="ORF">FO440_18495</name>
</gene>
<dbReference type="RefSeq" id="WP_144249765.1">
    <property type="nucleotide sequence ID" value="NZ_VLPK01000003.1"/>
</dbReference>
<evidence type="ECO:0000313" key="1">
    <source>
        <dbReference type="EMBL" id="TSJ39728.1"/>
    </source>
</evidence>